<evidence type="ECO:0000256" key="5">
    <source>
        <dbReference type="ARBA" id="ARBA00022989"/>
    </source>
</evidence>
<dbReference type="SMART" id="SM00382">
    <property type="entry name" value="AAA"/>
    <property type="match status" value="1"/>
</dbReference>
<dbReference type="Pfam" id="PF00005">
    <property type="entry name" value="ABC_tran"/>
    <property type="match status" value="1"/>
</dbReference>
<dbReference type="PANTHER" id="PTHR24221:SF590">
    <property type="entry name" value="COMPONENT LINKED WITH THE ASSEMBLY OF CYTOCHROME' TRANSPORT TRANSMEMBRANE ATP-BINDING PROTEIN ABC TRANSPORTER CYDD-RELATED"/>
    <property type="match status" value="1"/>
</dbReference>
<feature type="transmembrane region" description="Helical" evidence="7">
    <location>
        <begin position="20"/>
        <end position="45"/>
    </location>
</feature>
<evidence type="ECO:0000256" key="6">
    <source>
        <dbReference type="ARBA" id="ARBA00023136"/>
    </source>
</evidence>
<keyword evidence="5 7" id="KW-1133">Transmembrane helix</keyword>
<evidence type="ECO:0000259" key="9">
    <source>
        <dbReference type="PROSITE" id="PS50929"/>
    </source>
</evidence>
<dbReference type="InterPro" id="IPR011527">
    <property type="entry name" value="ABC1_TM_dom"/>
</dbReference>
<dbReference type="PROSITE" id="PS50929">
    <property type="entry name" value="ABC_TM1F"/>
    <property type="match status" value="1"/>
</dbReference>
<dbReference type="Gene3D" id="3.40.50.300">
    <property type="entry name" value="P-loop containing nucleotide triphosphate hydrolases"/>
    <property type="match status" value="1"/>
</dbReference>
<keyword evidence="3" id="KW-0547">Nucleotide-binding</keyword>
<dbReference type="InterPro" id="IPR039421">
    <property type="entry name" value="Type_1_exporter"/>
</dbReference>
<organism evidence="10">
    <name type="scientific">freshwater metagenome</name>
    <dbReference type="NCBI Taxonomy" id="449393"/>
    <lineage>
        <taxon>unclassified sequences</taxon>
        <taxon>metagenomes</taxon>
        <taxon>ecological metagenomes</taxon>
    </lineage>
</organism>
<feature type="transmembrane region" description="Helical" evidence="7">
    <location>
        <begin position="127"/>
        <end position="148"/>
    </location>
</feature>
<feature type="transmembrane region" description="Helical" evidence="7">
    <location>
        <begin position="154"/>
        <end position="175"/>
    </location>
</feature>
<feature type="transmembrane region" description="Helical" evidence="7">
    <location>
        <begin position="234"/>
        <end position="257"/>
    </location>
</feature>
<protein>
    <submittedName>
        <fullName evidence="10">Unannotated protein</fullName>
    </submittedName>
</protein>
<dbReference type="Pfam" id="PF00664">
    <property type="entry name" value="ABC_membrane"/>
    <property type="match status" value="1"/>
</dbReference>
<evidence type="ECO:0000256" key="2">
    <source>
        <dbReference type="ARBA" id="ARBA00022692"/>
    </source>
</evidence>
<feature type="domain" description="ABC transporter" evidence="8">
    <location>
        <begin position="327"/>
        <end position="539"/>
    </location>
</feature>
<dbReference type="EMBL" id="CAEZZF010000013">
    <property type="protein sequence ID" value="CAB4746105.1"/>
    <property type="molecule type" value="Genomic_DNA"/>
</dbReference>
<evidence type="ECO:0000256" key="3">
    <source>
        <dbReference type="ARBA" id="ARBA00022741"/>
    </source>
</evidence>
<sequence>MKSVDLRLLLSRSGSRRLFFVSIVAALIWAATIVISALILSSLIVSVIEKSTNSATLLAYLACAWIFRSLFQSAFEYWCSLQASRIKAQLRSEITSTLDAFQNLSASHLSSLLIKGLNSLDIYLGRFVPQLFFASITPVVVITTIMFLDPLSGFIAIFTLPLIPLFGALIGRYTADSVAKKWRTLGSLSQYFEDSLRGFVTLKIFGRHKSQPARIAEMGDRYTDETMKVLRISFLSALALELCATISVALIAVSIGLRLVDGHIGFTASLAILILAPEVYFPLRNAASLFHASADGTEAFAQLSEIAKQRRVAVVDEVIDFSSTSAIQWSEWSVDIPGRARTVILGETVKSGDIFFIIGESGVGKSSFALNLLGVNNQSSVMADGVEITPERRTSWFKSVGWVPQNPALAPGDVAHQFRTLSSTISDIDIEQALSRCGLEIGELPQGLATPIGFSGEAGSCASGGQIRKIALARSLITNPRVLIADEPTADLDDKSSHLIMNELRKYAAAGAIVICITHDRSVLQAGDVIARFEKSLNA</sequence>
<evidence type="ECO:0000256" key="7">
    <source>
        <dbReference type="SAM" id="Phobius"/>
    </source>
</evidence>
<dbReference type="PROSITE" id="PS50893">
    <property type="entry name" value="ABC_TRANSPORTER_2"/>
    <property type="match status" value="1"/>
</dbReference>
<feature type="transmembrane region" description="Helical" evidence="7">
    <location>
        <begin position="57"/>
        <end position="79"/>
    </location>
</feature>
<keyword evidence="6 7" id="KW-0472">Membrane</keyword>
<dbReference type="SUPFAM" id="SSF52540">
    <property type="entry name" value="P-loop containing nucleoside triphosphate hydrolases"/>
    <property type="match status" value="1"/>
</dbReference>
<dbReference type="PANTHER" id="PTHR24221">
    <property type="entry name" value="ATP-BINDING CASSETTE SUB-FAMILY B"/>
    <property type="match status" value="1"/>
</dbReference>
<dbReference type="Gene3D" id="1.20.1560.10">
    <property type="entry name" value="ABC transporter type 1, transmembrane domain"/>
    <property type="match status" value="1"/>
</dbReference>
<gene>
    <name evidence="10" type="ORF">UFOPK2837_00312</name>
</gene>
<keyword evidence="2 7" id="KW-0812">Transmembrane</keyword>
<dbReference type="GO" id="GO:0005524">
    <property type="term" value="F:ATP binding"/>
    <property type="evidence" value="ECO:0007669"/>
    <property type="project" value="UniProtKB-KW"/>
</dbReference>
<keyword evidence="4" id="KW-0067">ATP-binding</keyword>
<dbReference type="CDD" id="cd18584">
    <property type="entry name" value="ABC_6TM_AarD_CydD"/>
    <property type="match status" value="1"/>
</dbReference>
<dbReference type="InterPro" id="IPR036640">
    <property type="entry name" value="ABC1_TM_sf"/>
</dbReference>
<dbReference type="GO" id="GO:0140359">
    <property type="term" value="F:ABC-type transporter activity"/>
    <property type="evidence" value="ECO:0007669"/>
    <property type="project" value="InterPro"/>
</dbReference>
<dbReference type="InterPro" id="IPR003593">
    <property type="entry name" value="AAA+_ATPase"/>
</dbReference>
<evidence type="ECO:0000256" key="4">
    <source>
        <dbReference type="ARBA" id="ARBA00022840"/>
    </source>
</evidence>
<dbReference type="InterPro" id="IPR027417">
    <property type="entry name" value="P-loop_NTPase"/>
</dbReference>
<dbReference type="InterPro" id="IPR003439">
    <property type="entry name" value="ABC_transporter-like_ATP-bd"/>
</dbReference>
<dbReference type="GO" id="GO:0016020">
    <property type="term" value="C:membrane"/>
    <property type="evidence" value="ECO:0007669"/>
    <property type="project" value="UniProtKB-SubCell"/>
</dbReference>
<evidence type="ECO:0000313" key="10">
    <source>
        <dbReference type="EMBL" id="CAB4746105.1"/>
    </source>
</evidence>
<feature type="domain" description="ABC transmembrane type-1" evidence="9">
    <location>
        <begin position="20"/>
        <end position="295"/>
    </location>
</feature>
<accession>A0A6J6TGZ6</accession>
<evidence type="ECO:0000256" key="1">
    <source>
        <dbReference type="ARBA" id="ARBA00004141"/>
    </source>
</evidence>
<dbReference type="GO" id="GO:0016887">
    <property type="term" value="F:ATP hydrolysis activity"/>
    <property type="evidence" value="ECO:0007669"/>
    <property type="project" value="InterPro"/>
</dbReference>
<name>A0A6J6TGZ6_9ZZZZ</name>
<dbReference type="SUPFAM" id="SSF90123">
    <property type="entry name" value="ABC transporter transmembrane region"/>
    <property type="match status" value="1"/>
</dbReference>
<reference evidence="10" key="1">
    <citation type="submission" date="2020-05" db="EMBL/GenBank/DDBJ databases">
        <authorList>
            <person name="Chiriac C."/>
            <person name="Salcher M."/>
            <person name="Ghai R."/>
            <person name="Kavagutti S V."/>
        </authorList>
    </citation>
    <scope>NUCLEOTIDE SEQUENCE</scope>
</reference>
<dbReference type="AlphaFoldDB" id="A0A6J6TGZ6"/>
<proteinExistence type="predicted"/>
<comment type="subcellular location">
    <subcellularLocation>
        <location evidence="1">Membrane</location>
        <topology evidence="1">Multi-pass membrane protein</topology>
    </subcellularLocation>
</comment>
<evidence type="ECO:0000259" key="8">
    <source>
        <dbReference type="PROSITE" id="PS50893"/>
    </source>
</evidence>